<dbReference type="RefSeq" id="WP_091973231.1">
    <property type="nucleotide sequence ID" value="NZ_FOPM01000017.1"/>
</dbReference>
<dbReference type="AlphaFoldDB" id="A0A1I2VTZ1"/>
<keyword evidence="2" id="KW-1185">Reference proteome</keyword>
<dbReference type="Pfam" id="PF13707">
    <property type="entry name" value="RloB"/>
    <property type="match status" value="1"/>
</dbReference>
<dbReference type="Proteomes" id="UP000199229">
    <property type="component" value="Unassembled WGS sequence"/>
</dbReference>
<name>A0A1I2VTZ1_9HYPH</name>
<dbReference type="EMBL" id="FOPM01000017">
    <property type="protein sequence ID" value="SFG92688.1"/>
    <property type="molecule type" value="Genomic_DNA"/>
</dbReference>
<protein>
    <submittedName>
        <fullName evidence="1">RloB-like protein</fullName>
    </submittedName>
</protein>
<evidence type="ECO:0000313" key="2">
    <source>
        <dbReference type="Proteomes" id="UP000199229"/>
    </source>
</evidence>
<organism evidence="1 2">
    <name type="scientific">Methylobacterium gossipiicola</name>
    <dbReference type="NCBI Taxonomy" id="582675"/>
    <lineage>
        <taxon>Bacteria</taxon>
        <taxon>Pseudomonadati</taxon>
        <taxon>Pseudomonadota</taxon>
        <taxon>Alphaproteobacteria</taxon>
        <taxon>Hyphomicrobiales</taxon>
        <taxon>Methylobacteriaceae</taxon>
        <taxon>Methylobacterium</taxon>
    </lineage>
</organism>
<evidence type="ECO:0000313" key="1">
    <source>
        <dbReference type="EMBL" id="SFG92688.1"/>
    </source>
</evidence>
<dbReference type="OrthoDB" id="9796523at2"/>
<accession>A0A1I2VTZ1</accession>
<dbReference type="STRING" id="582675.SAMN05192565_11781"/>
<proteinExistence type="predicted"/>
<gene>
    <name evidence="1" type="ORF">SAMN05192565_11781</name>
</gene>
<sequence length="217" mass="24450">MSQAKTDFSRKKASRKSRDTVLIVCEGKKTEPQYFRDMIADLGLSSADVRICGGECGTDPLSVINYAIKILKDSPRGFDYTYCVIDRDTHANFDAALSQAISQKSRKTNSFEVTWSDPCFEYWILLHFGYSAKPYMRAGRLSSCDAVIKDLKSHLGDYEKNNLGLYKSLKTSYNTARLHAVRRNEECKDQGGTNPSTLIHIVCSKLHEISEDAKPKN</sequence>
<dbReference type="InterPro" id="IPR025591">
    <property type="entry name" value="RloB"/>
</dbReference>
<reference evidence="2" key="1">
    <citation type="submission" date="2016-10" db="EMBL/GenBank/DDBJ databases">
        <authorList>
            <person name="Varghese N."/>
            <person name="Submissions S."/>
        </authorList>
    </citation>
    <scope>NUCLEOTIDE SEQUENCE [LARGE SCALE GENOMIC DNA]</scope>
    <source>
        <strain evidence="2">Gh-105</strain>
    </source>
</reference>